<evidence type="ECO:0000256" key="4">
    <source>
        <dbReference type="ARBA" id="ARBA00022984"/>
    </source>
</evidence>
<dbReference type="RefSeq" id="WP_189482073.1">
    <property type="nucleotide sequence ID" value="NZ_BMYR01000005.1"/>
</dbReference>
<keyword evidence="5 7" id="KW-0413">Isomerase</keyword>
<dbReference type="EMBL" id="BMYR01000005">
    <property type="protein sequence ID" value="GGW59758.1"/>
    <property type="molecule type" value="Genomic_DNA"/>
</dbReference>
<dbReference type="Gene3D" id="3.40.50.1860">
    <property type="match status" value="2"/>
</dbReference>
<protein>
    <recommendedName>
        <fullName evidence="2 7">Glutamate racemase</fullName>
        <ecNumber evidence="2 7">5.1.1.3</ecNumber>
    </recommendedName>
</protein>
<dbReference type="InterPro" id="IPR015942">
    <property type="entry name" value="Asp/Glu/hydantoin_racemase"/>
</dbReference>
<keyword evidence="6 7" id="KW-0961">Cell wall biogenesis/degradation</keyword>
<evidence type="ECO:0000256" key="5">
    <source>
        <dbReference type="ARBA" id="ARBA00023235"/>
    </source>
</evidence>
<dbReference type="Pfam" id="PF01177">
    <property type="entry name" value="Asp_Glu_race"/>
    <property type="match status" value="1"/>
</dbReference>
<comment type="similarity">
    <text evidence="7">Belongs to the aspartate/glutamate racemases family.</text>
</comment>
<dbReference type="PROSITE" id="PS00923">
    <property type="entry name" value="ASP_GLU_RACEMASE_1"/>
    <property type="match status" value="1"/>
</dbReference>
<dbReference type="EC" id="5.1.1.3" evidence="2 7"/>
<evidence type="ECO:0000256" key="1">
    <source>
        <dbReference type="ARBA" id="ARBA00001602"/>
    </source>
</evidence>
<dbReference type="InterPro" id="IPR004391">
    <property type="entry name" value="Glu_race"/>
</dbReference>
<dbReference type="InterPro" id="IPR001920">
    <property type="entry name" value="Asp/Glu_race"/>
</dbReference>
<evidence type="ECO:0000256" key="2">
    <source>
        <dbReference type="ARBA" id="ARBA00013090"/>
    </source>
</evidence>
<dbReference type="Proteomes" id="UP000634667">
    <property type="component" value="Unassembled WGS sequence"/>
</dbReference>
<feature type="active site" description="Proton donor/acceptor" evidence="7">
    <location>
        <position position="79"/>
    </location>
</feature>
<feature type="binding site" evidence="7">
    <location>
        <begin position="16"/>
        <end position="17"/>
    </location>
    <ligand>
        <name>substrate</name>
    </ligand>
</feature>
<evidence type="ECO:0000256" key="6">
    <source>
        <dbReference type="ARBA" id="ARBA00023316"/>
    </source>
</evidence>
<comment type="pathway">
    <text evidence="7">Cell wall biogenesis; peptidoglycan biosynthesis.</text>
</comment>
<dbReference type="PANTHER" id="PTHR21198:SF2">
    <property type="entry name" value="GLUTAMATE RACEMASE"/>
    <property type="match status" value="1"/>
</dbReference>
<keyword evidence="9" id="KW-1185">Reference proteome</keyword>
<dbReference type="PANTHER" id="PTHR21198">
    <property type="entry name" value="GLUTAMATE RACEMASE"/>
    <property type="match status" value="1"/>
</dbReference>
<dbReference type="PROSITE" id="PS00924">
    <property type="entry name" value="ASP_GLU_RACEMASE_2"/>
    <property type="match status" value="1"/>
</dbReference>
<name>A0ABQ2WJI7_9ALTE</name>
<feature type="binding site" evidence="7">
    <location>
        <begin position="190"/>
        <end position="191"/>
    </location>
    <ligand>
        <name>substrate</name>
    </ligand>
</feature>
<feature type="binding site" evidence="7">
    <location>
        <begin position="80"/>
        <end position="81"/>
    </location>
    <ligand>
        <name>substrate</name>
    </ligand>
</feature>
<accession>A0ABQ2WJI7</accession>
<organism evidence="8 9">
    <name type="scientific">Alishewanella tabrizica</name>
    <dbReference type="NCBI Taxonomy" id="671278"/>
    <lineage>
        <taxon>Bacteria</taxon>
        <taxon>Pseudomonadati</taxon>
        <taxon>Pseudomonadota</taxon>
        <taxon>Gammaproteobacteria</taxon>
        <taxon>Alteromonadales</taxon>
        <taxon>Alteromonadaceae</taxon>
        <taxon>Alishewanella</taxon>
    </lineage>
</organism>
<comment type="caution">
    <text evidence="8">The sequence shown here is derived from an EMBL/GenBank/DDBJ whole genome shotgun (WGS) entry which is preliminary data.</text>
</comment>
<reference evidence="9" key="1">
    <citation type="journal article" date="2019" name="Int. J. Syst. Evol. Microbiol.">
        <title>The Global Catalogue of Microorganisms (GCM) 10K type strain sequencing project: providing services to taxonomists for standard genome sequencing and annotation.</title>
        <authorList>
            <consortium name="The Broad Institute Genomics Platform"/>
            <consortium name="The Broad Institute Genome Sequencing Center for Infectious Disease"/>
            <person name="Wu L."/>
            <person name="Ma J."/>
        </authorList>
    </citation>
    <scope>NUCLEOTIDE SEQUENCE [LARGE SCALE GENOMIC DNA]</scope>
    <source>
        <strain evidence="9">KCTC 23723</strain>
    </source>
</reference>
<keyword evidence="4 7" id="KW-0573">Peptidoglycan synthesis</keyword>
<keyword evidence="3 7" id="KW-0133">Cell shape</keyword>
<evidence type="ECO:0000256" key="7">
    <source>
        <dbReference type="HAMAP-Rule" id="MF_00258"/>
    </source>
</evidence>
<dbReference type="InterPro" id="IPR018187">
    <property type="entry name" value="Asp/Glu_racemase_AS_1"/>
</dbReference>
<comment type="catalytic activity">
    <reaction evidence="1 7">
        <text>L-glutamate = D-glutamate</text>
        <dbReference type="Rhea" id="RHEA:12813"/>
        <dbReference type="ChEBI" id="CHEBI:29985"/>
        <dbReference type="ChEBI" id="CHEBI:29986"/>
        <dbReference type="EC" id="5.1.1.3"/>
    </reaction>
</comment>
<dbReference type="SUPFAM" id="SSF53681">
    <property type="entry name" value="Aspartate/glutamate racemase"/>
    <property type="match status" value="2"/>
</dbReference>
<evidence type="ECO:0000313" key="8">
    <source>
        <dbReference type="EMBL" id="GGW59758.1"/>
    </source>
</evidence>
<dbReference type="HAMAP" id="MF_00258">
    <property type="entry name" value="Glu_racemase"/>
    <property type="match status" value="1"/>
</dbReference>
<proteinExistence type="inferred from homology"/>
<feature type="binding site" evidence="7">
    <location>
        <begin position="48"/>
        <end position="49"/>
    </location>
    <ligand>
        <name>substrate</name>
    </ligand>
</feature>
<dbReference type="NCBIfam" id="TIGR00067">
    <property type="entry name" value="glut_race"/>
    <property type="match status" value="1"/>
</dbReference>
<feature type="active site" description="Proton donor/acceptor" evidence="7">
    <location>
        <position position="189"/>
    </location>
</feature>
<comment type="function">
    <text evidence="7">Provides the (R)-glutamate required for cell wall biosynthesis.</text>
</comment>
<sequence>MTQDVLSANAPVGIFDSGIGGVSVALAIRQQLPQESLIYVADTAFAPYGAKQDDAIYRRMQTITTHLLKCGVKAVVVACNTATTAGISRLRSEFNVPIIGVEPGLKPAVLASRSGIVGVLATARTLLNPAFSALQQRFTSHATVLLQPCPELVPLIEAMALQSPEMHDALTRYITPLIEQGADTLVLGCTHYNFVAALISEIAGPNVTIIRTENAVAIELQRRLMHSHLLAKANNSTIDTFYTSGAVELFSRQLQQLWPAAQPVLSL</sequence>
<evidence type="ECO:0000256" key="3">
    <source>
        <dbReference type="ARBA" id="ARBA00022960"/>
    </source>
</evidence>
<gene>
    <name evidence="7 8" type="primary">murI</name>
    <name evidence="8" type="ORF">GCM10008111_14860</name>
</gene>
<dbReference type="InterPro" id="IPR033134">
    <property type="entry name" value="Asp/Glu_racemase_AS_2"/>
</dbReference>
<evidence type="ECO:0000313" key="9">
    <source>
        <dbReference type="Proteomes" id="UP000634667"/>
    </source>
</evidence>